<protein>
    <recommendedName>
        <fullName evidence="2">DNA-directed RNA polymerase</fullName>
        <ecNumber evidence="2">2.7.7.6</ecNumber>
    </recommendedName>
</protein>
<evidence type="ECO:0000256" key="1">
    <source>
        <dbReference type="ARBA" id="ARBA00004026"/>
    </source>
</evidence>
<dbReference type="GO" id="GO:0003677">
    <property type="term" value="F:DNA binding"/>
    <property type="evidence" value="ECO:0007669"/>
    <property type="project" value="InterPro"/>
</dbReference>
<accession>A0A1Y2AII0</accession>
<evidence type="ECO:0000313" key="10">
    <source>
        <dbReference type="Proteomes" id="UP000193920"/>
    </source>
</evidence>
<gene>
    <name evidence="9" type="ORF">LY90DRAFT_515721</name>
</gene>
<dbReference type="Gene3D" id="6.10.250.2940">
    <property type="match status" value="1"/>
</dbReference>
<name>A0A1Y2AII0_9FUNG</name>
<dbReference type="Gene3D" id="1.10.132.30">
    <property type="match status" value="1"/>
</dbReference>
<keyword evidence="5" id="KW-0548">Nucleotidyltransferase</keyword>
<evidence type="ECO:0000256" key="3">
    <source>
        <dbReference type="ARBA" id="ARBA00022478"/>
    </source>
</evidence>
<organism evidence="9 10">
    <name type="scientific">Neocallimastix californiae</name>
    <dbReference type="NCBI Taxonomy" id="1754190"/>
    <lineage>
        <taxon>Eukaryota</taxon>
        <taxon>Fungi</taxon>
        <taxon>Fungi incertae sedis</taxon>
        <taxon>Chytridiomycota</taxon>
        <taxon>Chytridiomycota incertae sedis</taxon>
        <taxon>Neocallimastigomycetes</taxon>
        <taxon>Neocallimastigales</taxon>
        <taxon>Neocallimastigaceae</taxon>
        <taxon>Neocallimastix</taxon>
    </lineage>
</organism>
<keyword evidence="4" id="KW-0808">Transferase</keyword>
<dbReference type="Proteomes" id="UP000193920">
    <property type="component" value="Unassembled WGS sequence"/>
</dbReference>
<feature type="domain" description="RNA polymerase Rpb1" evidence="8">
    <location>
        <begin position="150"/>
        <end position="212"/>
    </location>
</feature>
<dbReference type="InterPro" id="IPR045867">
    <property type="entry name" value="DNA-dir_RpoC_beta_prime"/>
</dbReference>
<dbReference type="Pfam" id="PF05000">
    <property type="entry name" value="RNA_pol_Rpb1_4"/>
    <property type="match status" value="1"/>
</dbReference>
<dbReference type="OrthoDB" id="2143130at2759"/>
<dbReference type="SUPFAM" id="SSF64484">
    <property type="entry name" value="beta and beta-prime subunits of DNA dependent RNA-polymerase"/>
    <property type="match status" value="1"/>
</dbReference>
<evidence type="ECO:0000256" key="6">
    <source>
        <dbReference type="ARBA" id="ARBA00023163"/>
    </source>
</evidence>
<dbReference type="PANTHER" id="PTHR19376">
    <property type="entry name" value="DNA-DIRECTED RNA POLYMERASE"/>
    <property type="match status" value="1"/>
</dbReference>
<comment type="catalytic activity">
    <reaction evidence="7">
        <text>RNA(n) + a ribonucleoside 5'-triphosphate = RNA(n+1) + diphosphate</text>
        <dbReference type="Rhea" id="RHEA:21248"/>
        <dbReference type="Rhea" id="RHEA-COMP:14527"/>
        <dbReference type="Rhea" id="RHEA-COMP:17342"/>
        <dbReference type="ChEBI" id="CHEBI:33019"/>
        <dbReference type="ChEBI" id="CHEBI:61557"/>
        <dbReference type="ChEBI" id="CHEBI:140395"/>
        <dbReference type="EC" id="2.7.7.6"/>
    </reaction>
</comment>
<sequence length="254" mass="28830">MILANTISLKKLFISQKEKDFDLKEGEGSLSEHSFVIHEHQVEIPYAYLISLLLLRNLNISYENKVLVLEGILLGVINGDNQSKLLNGIYNYGNNFYLKLIWDVQRMVHEYNLLHLISCSIADCIPSKNIKDSVEVFIKDLKNEAYTIRNANIDSIIENNLQSNNIEKRMNVKSYVRYKNLIKNLDNNLTNIVNSGSKGNTDNIIQILMSVGVATLLPNCYIENSYYNGLSSKELFIYSKSGRHGIISTSLSTS</sequence>
<dbReference type="EMBL" id="MCOG01000253">
    <property type="protein sequence ID" value="ORY22090.1"/>
    <property type="molecule type" value="Genomic_DNA"/>
</dbReference>
<evidence type="ECO:0000256" key="7">
    <source>
        <dbReference type="ARBA" id="ARBA00048552"/>
    </source>
</evidence>
<keyword evidence="3" id="KW-0240">DNA-directed RNA polymerase</keyword>
<dbReference type="EC" id="2.7.7.6" evidence="2"/>
<proteinExistence type="predicted"/>
<dbReference type="AlphaFoldDB" id="A0A1Y2AII0"/>
<evidence type="ECO:0000313" key="9">
    <source>
        <dbReference type="EMBL" id="ORY22090.1"/>
    </source>
</evidence>
<dbReference type="PANTHER" id="PTHR19376:SF54">
    <property type="entry name" value="DNA-DIRECTED RNA POLYMERASE SUBUNIT BETA"/>
    <property type="match status" value="1"/>
</dbReference>
<keyword evidence="10" id="KW-1185">Reference proteome</keyword>
<dbReference type="InterPro" id="IPR038120">
    <property type="entry name" value="Rpb1_funnel_sf"/>
</dbReference>
<comment type="function">
    <text evidence="1">DNA-dependent RNA polymerase catalyzes the transcription of DNA into RNA using the four ribonucleoside triphosphates as substrates.</text>
</comment>
<dbReference type="GO" id="GO:0006351">
    <property type="term" value="P:DNA-templated transcription"/>
    <property type="evidence" value="ECO:0007669"/>
    <property type="project" value="InterPro"/>
</dbReference>
<reference evidence="9 10" key="1">
    <citation type="submission" date="2016-08" db="EMBL/GenBank/DDBJ databases">
        <title>A Parts List for Fungal Cellulosomes Revealed by Comparative Genomics.</title>
        <authorList>
            <consortium name="DOE Joint Genome Institute"/>
            <person name="Haitjema C.H."/>
            <person name="Gilmore S.P."/>
            <person name="Henske J.K."/>
            <person name="Solomon K.V."/>
            <person name="De Groot R."/>
            <person name="Kuo A."/>
            <person name="Mondo S.J."/>
            <person name="Salamov A.A."/>
            <person name="Labutti K."/>
            <person name="Zhao Z."/>
            <person name="Chiniquy J."/>
            <person name="Barry K."/>
            <person name="Brewer H.M."/>
            <person name="Purvine S.O."/>
            <person name="Wright A.T."/>
            <person name="Boxma B."/>
            <person name="Van Alen T."/>
            <person name="Hackstein J.H."/>
            <person name="Baker S.E."/>
            <person name="Grigoriev I.V."/>
            <person name="O'Malley M.A."/>
        </authorList>
    </citation>
    <scope>NUCLEOTIDE SEQUENCE [LARGE SCALE GENOMIC DNA]</scope>
    <source>
        <strain evidence="9 10">G1</strain>
    </source>
</reference>
<evidence type="ECO:0000256" key="2">
    <source>
        <dbReference type="ARBA" id="ARBA00012418"/>
    </source>
</evidence>
<comment type="caution">
    <text evidence="9">The sequence shown here is derived from an EMBL/GenBank/DDBJ whole genome shotgun (WGS) entry which is preliminary data.</text>
</comment>
<evidence type="ECO:0000256" key="5">
    <source>
        <dbReference type="ARBA" id="ARBA00022695"/>
    </source>
</evidence>
<evidence type="ECO:0000256" key="4">
    <source>
        <dbReference type="ARBA" id="ARBA00022679"/>
    </source>
</evidence>
<keyword evidence="6" id="KW-0804">Transcription</keyword>
<dbReference type="InterPro" id="IPR007083">
    <property type="entry name" value="RNA_pol_Rpb1_4"/>
</dbReference>
<dbReference type="GO" id="GO:0000428">
    <property type="term" value="C:DNA-directed RNA polymerase complex"/>
    <property type="evidence" value="ECO:0007669"/>
    <property type="project" value="UniProtKB-KW"/>
</dbReference>
<dbReference type="STRING" id="1754190.A0A1Y2AII0"/>
<evidence type="ECO:0000259" key="8">
    <source>
        <dbReference type="Pfam" id="PF05000"/>
    </source>
</evidence>
<dbReference type="GO" id="GO:0003899">
    <property type="term" value="F:DNA-directed RNA polymerase activity"/>
    <property type="evidence" value="ECO:0007669"/>
    <property type="project" value="UniProtKB-EC"/>
</dbReference>